<gene>
    <name evidence="1" type="ORF">GCM10010302_19390</name>
</gene>
<proteinExistence type="predicted"/>
<organism evidence="1 2">
    <name type="scientific">Streptomyces polychromogenes</name>
    <dbReference type="NCBI Taxonomy" id="67342"/>
    <lineage>
        <taxon>Bacteria</taxon>
        <taxon>Bacillati</taxon>
        <taxon>Actinomycetota</taxon>
        <taxon>Actinomycetes</taxon>
        <taxon>Kitasatosporales</taxon>
        <taxon>Streptomycetaceae</taxon>
        <taxon>Streptomyces</taxon>
    </lineage>
</organism>
<protein>
    <submittedName>
        <fullName evidence="1">Uncharacterized protein</fullName>
    </submittedName>
</protein>
<evidence type="ECO:0000313" key="2">
    <source>
        <dbReference type="Proteomes" id="UP001501867"/>
    </source>
</evidence>
<dbReference type="Pfam" id="PF19944">
    <property type="entry name" value="DUF6406"/>
    <property type="match status" value="1"/>
</dbReference>
<sequence>MSDFNREFTIRHGQMTRLPFGSFGGMSAVPARDGQPAKAKVAIRLPGGEEETRFLTVGATLDLSNGTWTVVEINGAGARRWAVRLRRND</sequence>
<keyword evidence="2" id="KW-1185">Reference proteome</keyword>
<comment type="caution">
    <text evidence="1">The sequence shown here is derived from an EMBL/GenBank/DDBJ whole genome shotgun (WGS) entry which is preliminary data.</text>
</comment>
<dbReference type="EMBL" id="BAAABV010000014">
    <property type="protein sequence ID" value="GAA0281724.1"/>
    <property type="molecule type" value="Genomic_DNA"/>
</dbReference>
<evidence type="ECO:0000313" key="1">
    <source>
        <dbReference type="EMBL" id="GAA0281724.1"/>
    </source>
</evidence>
<reference evidence="1 2" key="1">
    <citation type="journal article" date="2019" name="Int. J. Syst. Evol. Microbiol.">
        <title>The Global Catalogue of Microorganisms (GCM) 10K type strain sequencing project: providing services to taxonomists for standard genome sequencing and annotation.</title>
        <authorList>
            <consortium name="The Broad Institute Genomics Platform"/>
            <consortium name="The Broad Institute Genome Sequencing Center for Infectious Disease"/>
            <person name="Wu L."/>
            <person name="Ma J."/>
        </authorList>
    </citation>
    <scope>NUCLEOTIDE SEQUENCE [LARGE SCALE GENOMIC DNA]</scope>
    <source>
        <strain evidence="1 2">JCM 4505</strain>
    </source>
</reference>
<dbReference type="RefSeq" id="WP_344155665.1">
    <property type="nucleotide sequence ID" value="NZ_BAAABV010000014.1"/>
</dbReference>
<accession>A0ABN0V9E8</accession>
<dbReference type="InterPro" id="IPR045642">
    <property type="entry name" value="DUF6406"/>
</dbReference>
<dbReference type="Proteomes" id="UP001501867">
    <property type="component" value="Unassembled WGS sequence"/>
</dbReference>
<name>A0ABN0V9E8_9ACTN</name>